<reference evidence="1 2" key="1">
    <citation type="submission" date="2024-02" db="EMBL/GenBank/DDBJ databases">
        <authorList>
            <person name="Chen Y."/>
            <person name="Shah S."/>
            <person name="Dougan E. K."/>
            <person name="Thang M."/>
            <person name="Chan C."/>
        </authorList>
    </citation>
    <scope>NUCLEOTIDE SEQUENCE [LARGE SCALE GENOMIC DNA]</scope>
</reference>
<evidence type="ECO:0000313" key="1">
    <source>
        <dbReference type="EMBL" id="CAK9060394.1"/>
    </source>
</evidence>
<dbReference type="EMBL" id="CAXAMM010027224">
    <property type="protein sequence ID" value="CAK9060394.1"/>
    <property type="molecule type" value="Genomic_DNA"/>
</dbReference>
<dbReference type="Proteomes" id="UP001642464">
    <property type="component" value="Unassembled WGS sequence"/>
</dbReference>
<comment type="caution">
    <text evidence="1">The sequence shown here is derived from an EMBL/GenBank/DDBJ whole genome shotgun (WGS) entry which is preliminary data.</text>
</comment>
<keyword evidence="2" id="KW-1185">Reference proteome</keyword>
<protein>
    <submittedName>
        <fullName evidence="1">Uncharacterized protein</fullName>
    </submittedName>
</protein>
<evidence type="ECO:0000313" key="2">
    <source>
        <dbReference type="Proteomes" id="UP001642464"/>
    </source>
</evidence>
<name>A0ABP0NC21_9DINO</name>
<feature type="non-terminal residue" evidence="1">
    <location>
        <position position="1"/>
    </location>
</feature>
<proteinExistence type="predicted"/>
<feature type="non-terminal residue" evidence="1">
    <location>
        <position position="255"/>
    </location>
</feature>
<gene>
    <name evidence="1" type="ORF">SCF082_LOCUS31812</name>
</gene>
<sequence>MDVDHLTAERGGLRNLLETSIKDQNQDHVEKNLVLERLESLVEAGEVDKPWTFFTQVPEVPGMPPPSMAAWGGAPGTELCTPKKSLLGSLALRQVKNVKQVEAWWAVRQYIQVDFKDESSIMDACGVIVFLLIWGFLFQRRGRVVCIEINNILDRDTLLLTDAMLKAIHLPFGTDRDQVIMALQAIERRLSAYDDKQKLLGNPVTANLRNGWIASLLVAGFSWGSRFMAPVLSHLDIDRLQQMLLDGQSKGKTNL</sequence>
<organism evidence="1 2">
    <name type="scientific">Durusdinium trenchii</name>
    <dbReference type="NCBI Taxonomy" id="1381693"/>
    <lineage>
        <taxon>Eukaryota</taxon>
        <taxon>Sar</taxon>
        <taxon>Alveolata</taxon>
        <taxon>Dinophyceae</taxon>
        <taxon>Suessiales</taxon>
        <taxon>Symbiodiniaceae</taxon>
        <taxon>Durusdinium</taxon>
    </lineage>
</organism>
<accession>A0ABP0NC21</accession>